<evidence type="ECO:0000256" key="1">
    <source>
        <dbReference type="SAM" id="Phobius"/>
    </source>
</evidence>
<organism evidence="2 3">
    <name type="scientific">Hypsibius exemplaris</name>
    <name type="common">Freshwater tardigrade</name>
    <dbReference type="NCBI Taxonomy" id="2072580"/>
    <lineage>
        <taxon>Eukaryota</taxon>
        <taxon>Metazoa</taxon>
        <taxon>Ecdysozoa</taxon>
        <taxon>Tardigrada</taxon>
        <taxon>Eutardigrada</taxon>
        <taxon>Parachela</taxon>
        <taxon>Hypsibioidea</taxon>
        <taxon>Hypsibiidae</taxon>
        <taxon>Hypsibius</taxon>
    </lineage>
</organism>
<accession>A0A1W0WGK0</accession>
<proteinExistence type="predicted"/>
<feature type="transmembrane region" description="Helical" evidence="1">
    <location>
        <begin position="33"/>
        <end position="52"/>
    </location>
</feature>
<dbReference type="AlphaFoldDB" id="A0A1W0WGK0"/>
<evidence type="ECO:0000313" key="3">
    <source>
        <dbReference type="Proteomes" id="UP000192578"/>
    </source>
</evidence>
<keyword evidence="1" id="KW-1133">Transmembrane helix</keyword>
<gene>
    <name evidence="2" type="ORF">BV898_11447</name>
</gene>
<comment type="caution">
    <text evidence="2">The sequence shown here is derived from an EMBL/GenBank/DDBJ whole genome shotgun (WGS) entry which is preliminary data.</text>
</comment>
<dbReference type="EMBL" id="MTYJ01000106">
    <property type="protein sequence ID" value="OQV14328.1"/>
    <property type="molecule type" value="Genomic_DNA"/>
</dbReference>
<sequence>MIIGIVASLLSAVFLSLHQIAFMKSFPMGNLGQVSFALTGMNILICLIYWPVPLALHLTGIEVYDITDRFVPPPLDSA</sequence>
<keyword evidence="1" id="KW-0472">Membrane</keyword>
<protein>
    <submittedName>
        <fullName evidence="2">Uncharacterized protein</fullName>
    </submittedName>
</protein>
<evidence type="ECO:0000313" key="2">
    <source>
        <dbReference type="EMBL" id="OQV14328.1"/>
    </source>
</evidence>
<dbReference type="Proteomes" id="UP000192578">
    <property type="component" value="Unassembled WGS sequence"/>
</dbReference>
<reference evidence="3" key="1">
    <citation type="submission" date="2017-01" db="EMBL/GenBank/DDBJ databases">
        <title>Comparative genomics of anhydrobiosis in the tardigrade Hypsibius dujardini.</title>
        <authorList>
            <person name="Yoshida Y."/>
            <person name="Koutsovoulos G."/>
            <person name="Laetsch D."/>
            <person name="Stevens L."/>
            <person name="Kumar S."/>
            <person name="Horikawa D."/>
            <person name="Ishino K."/>
            <person name="Komine S."/>
            <person name="Tomita M."/>
            <person name="Blaxter M."/>
            <person name="Arakawa K."/>
        </authorList>
    </citation>
    <scope>NUCLEOTIDE SEQUENCE [LARGE SCALE GENOMIC DNA]</scope>
    <source>
        <strain evidence="3">Z151</strain>
    </source>
</reference>
<keyword evidence="3" id="KW-1185">Reference proteome</keyword>
<name>A0A1W0WGK0_HYPEX</name>
<keyword evidence="1" id="KW-0812">Transmembrane</keyword>